<feature type="region of interest" description="Disordered" evidence="6">
    <location>
        <begin position="114"/>
        <end position="145"/>
    </location>
</feature>
<dbReference type="PROSITE" id="PS50292">
    <property type="entry name" value="PEROXIDASE_3"/>
    <property type="match status" value="1"/>
</dbReference>
<dbReference type="PANTHER" id="PTHR11475:SF4">
    <property type="entry name" value="CHORION PEROXIDASE"/>
    <property type="match status" value="1"/>
</dbReference>
<gene>
    <name evidence="8" type="ORF">MGAL_10B057287</name>
</gene>
<dbReference type="AlphaFoldDB" id="A0A8B6DQQ9"/>
<dbReference type="CDD" id="cd09823">
    <property type="entry name" value="peroxinectin_like"/>
    <property type="match status" value="1"/>
</dbReference>
<dbReference type="Pfam" id="PF03098">
    <property type="entry name" value="An_peroxidase"/>
    <property type="match status" value="1"/>
</dbReference>
<evidence type="ECO:0000256" key="2">
    <source>
        <dbReference type="ARBA" id="ARBA00022525"/>
    </source>
</evidence>
<dbReference type="PANTHER" id="PTHR11475">
    <property type="entry name" value="OXIDASE/PEROXIDASE"/>
    <property type="match status" value="1"/>
</dbReference>
<evidence type="ECO:0000313" key="9">
    <source>
        <dbReference type="Proteomes" id="UP000596742"/>
    </source>
</evidence>
<dbReference type="GO" id="GO:0005576">
    <property type="term" value="C:extracellular region"/>
    <property type="evidence" value="ECO:0007669"/>
    <property type="project" value="UniProtKB-SubCell"/>
</dbReference>
<evidence type="ECO:0000256" key="5">
    <source>
        <dbReference type="PIRSR" id="PIRSR619791-2"/>
    </source>
</evidence>
<evidence type="ECO:0000256" key="4">
    <source>
        <dbReference type="ARBA" id="ARBA00023180"/>
    </source>
</evidence>
<dbReference type="InterPro" id="IPR010255">
    <property type="entry name" value="Haem_peroxidase_sf"/>
</dbReference>
<feature type="binding site" description="axial binding residue" evidence="5">
    <location>
        <position position="691"/>
    </location>
    <ligand>
        <name>heme b</name>
        <dbReference type="ChEBI" id="CHEBI:60344"/>
    </ligand>
    <ligandPart>
        <name>Fe</name>
        <dbReference type="ChEBI" id="CHEBI:18248"/>
    </ligandPart>
</feature>
<dbReference type="EMBL" id="UYJE01003838">
    <property type="protein sequence ID" value="VDI22804.1"/>
    <property type="molecule type" value="Genomic_DNA"/>
</dbReference>
<dbReference type="OrthoDB" id="6505174at2759"/>
<name>A0A8B6DQQ9_MYTGA</name>
<keyword evidence="5" id="KW-0349">Heme</keyword>
<dbReference type="FunFam" id="1.10.640.10:FF:000003">
    <property type="entry name" value="chorion peroxidase"/>
    <property type="match status" value="1"/>
</dbReference>
<protein>
    <submittedName>
        <fullName evidence="8">Uncharacterized protein</fullName>
    </submittedName>
</protein>
<feature type="chain" id="PRO_5033002480" evidence="7">
    <location>
        <begin position="28"/>
        <end position="955"/>
    </location>
</feature>
<dbReference type="SUPFAM" id="SSF48113">
    <property type="entry name" value="Heme-dependent peroxidases"/>
    <property type="match status" value="1"/>
</dbReference>
<keyword evidence="3 7" id="KW-0732">Signal</keyword>
<evidence type="ECO:0000256" key="7">
    <source>
        <dbReference type="SAM" id="SignalP"/>
    </source>
</evidence>
<evidence type="ECO:0000313" key="8">
    <source>
        <dbReference type="EMBL" id="VDI22804.1"/>
    </source>
</evidence>
<feature type="region of interest" description="Disordered" evidence="6">
    <location>
        <begin position="183"/>
        <end position="206"/>
    </location>
</feature>
<organism evidence="8 9">
    <name type="scientific">Mytilus galloprovincialis</name>
    <name type="common">Mediterranean mussel</name>
    <dbReference type="NCBI Taxonomy" id="29158"/>
    <lineage>
        <taxon>Eukaryota</taxon>
        <taxon>Metazoa</taxon>
        <taxon>Spiralia</taxon>
        <taxon>Lophotrochozoa</taxon>
        <taxon>Mollusca</taxon>
        <taxon>Bivalvia</taxon>
        <taxon>Autobranchia</taxon>
        <taxon>Pteriomorphia</taxon>
        <taxon>Mytilida</taxon>
        <taxon>Mytiloidea</taxon>
        <taxon>Mytilidae</taxon>
        <taxon>Mytilinae</taxon>
        <taxon>Mytilus</taxon>
    </lineage>
</organism>
<feature type="region of interest" description="Disordered" evidence="6">
    <location>
        <begin position="242"/>
        <end position="277"/>
    </location>
</feature>
<keyword evidence="4" id="KW-0325">Glycoprotein</keyword>
<dbReference type="Gene3D" id="1.10.640.10">
    <property type="entry name" value="Haem peroxidase domain superfamily, animal type"/>
    <property type="match status" value="1"/>
</dbReference>
<keyword evidence="9" id="KW-1185">Reference proteome</keyword>
<dbReference type="GO" id="GO:0046872">
    <property type="term" value="F:metal ion binding"/>
    <property type="evidence" value="ECO:0007669"/>
    <property type="project" value="UniProtKB-KW"/>
</dbReference>
<evidence type="ECO:0000256" key="3">
    <source>
        <dbReference type="ARBA" id="ARBA00022729"/>
    </source>
</evidence>
<reference evidence="8" key="1">
    <citation type="submission" date="2018-11" db="EMBL/GenBank/DDBJ databases">
        <authorList>
            <person name="Alioto T."/>
            <person name="Alioto T."/>
        </authorList>
    </citation>
    <scope>NUCLEOTIDE SEQUENCE</scope>
</reference>
<keyword evidence="5" id="KW-0479">Metal-binding</keyword>
<sequence length="955" mass="109810">MVISLKPLLVVLVFTVVFECHKWETFAKRNKQNIQALDFPKLLQMNEDAYRPENKRNIWDDTNDISERQPDERPVVETRFTSPYENPTFYSNSLHSIKREMNGEIINDLQKRHPAKHLDAYSSANSASDNYRQRKEKPNRQIDFYSFPPIESNTWDNQIRQKRHKRSAFNINALVANLKKLKQQTSQQGISPSNLKSDAQKDRDGYERDRKTNFLFGNSPQDDMPTYWDINELVANLKKLTQQSLQQRTSPPDFMSDVQKDRNDYDRDTNFRIGESMPVSGDNFRQGFLLRKPNSNSVSTKRCSNTSTFFAKTFGGKSEVMLSEIWKEWYRKHCKTEANQKCDENNRYASANGSCNNLDHPSLGVANSNQGRYVPAEYNDGFNEPRSYGKYGTKLPEPRVISNMLFKPQKSTKLSQDLTILHMAWGQFMIHDVIKTPISKGVKGSDIQCCDENGGNSPDCFSLSIPPNDPYFSNDRRCLNFVRSLPGKPDEDLPGIREQINEVTSFLDGSVIYGSSEEQMKDLKMGYKGLLATKECPFSQRVSNFMRKPPIETEGCRTLAKGPDTPCLVLSKGDYHDYCQKSGDKRVNVVPNLCALHNLFMRYHNRMAERLAQANFISWSSDQLFEETRKIVTAILQHVTYNEYLPLVIGKKNMIKYELFSAETGFDTVYNKMVDATVKNSFGAAAFRFGHSQITNFQSRMNSQYYRYSETPIEQTFNRPRMCTAQHGENIPDLLRWLFTDKSAEADRYFESGVRDKLFSKQQGKTLDLPAINIQRGRDHGLPGYNAFRRWCNLAVGYSFGRRNTWSLSDHSYSNTRLLRKIYRHPDDIDLFVGGISENYLTDGVVGPTFACIIGRQFRDIKLGDRFWYENKFTVTGFTLDQVNEIKKVKLSQVICEGSDVNSVQENALKAPSSENPRRECSDFPNIDLNKWKVPANGETFTIFGKTYQKNGGIV</sequence>
<proteinExistence type="predicted"/>
<dbReference type="PRINTS" id="PR00457">
    <property type="entry name" value="ANPEROXIDASE"/>
</dbReference>
<dbReference type="GO" id="GO:0020037">
    <property type="term" value="F:heme binding"/>
    <property type="evidence" value="ECO:0007669"/>
    <property type="project" value="InterPro"/>
</dbReference>
<accession>A0A8B6DQQ9</accession>
<dbReference type="GO" id="GO:0006979">
    <property type="term" value="P:response to oxidative stress"/>
    <property type="evidence" value="ECO:0007669"/>
    <property type="project" value="InterPro"/>
</dbReference>
<feature type="compositionally biased region" description="Polar residues" evidence="6">
    <location>
        <begin position="183"/>
        <end position="197"/>
    </location>
</feature>
<feature type="compositionally biased region" description="Basic and acidic residues" evidence="6">
    <location>
        <begin position="131"/>
        <end position="140"/>
    </location>
</feature>
<feature type="signal peptide" evidence="7">
    <location>
        <begin position="1"/>
        <end position="27"/>
    </location>
</feature>
<dbReference type="InterPro" id="IPR019791">
    <property type="entry name" value="Haem_peroxidase_animal"/>
</dbReference>
<comment type="caution">
    <text evidence="8">The sequence shown here is derived from an EMBL/GenBank/DDBJ whole genome shotgun (WGS) entry which is preliminary data.</text>
</comment>
<keyword evidence="2" id="KW-0964">Secreted</keyword>
<evidence type="ECO:0000256" key="6">
    <source>
        <dbReference type="SAM" id="MobiDB-lite"/>
    </source>
</evidence>
<keyword evidence="5" id="KW-0408">Iron</keyword>
<evidence type="ECO:0000256" key="1">
    <source>
        <dbReference type="ARBA" id="ARBA00004613"/>
    </source>
</evidence>
<dbReference type="GO" id="GO:0004601">
    <property type="term" value="F:peroxidase activity"/>
    <property type="evidence" value="ECO:0007669"/>
    <property type="project" value="InterPro"/>
</dbReference>
<comment type="subcellular location">
    <subcellularLocation>
        <location evidence="1">Secreted</location>
    </subcellularLocation>
</comment>
<feature type="compositionally biased region" description="Low complexity" evidence="6">
    <location>
        <begin position="120"/>
        <end position="130"/>
    </location>
</feature>
<dbReference type="InterPro" id="IPR037120">
    <property type="entry name" value="Haem_peroxidase_sf_animal"/>
</dbReference>
<feature type="compositionally biased region" description="Basic and acidic residues" evidence="6">
    <location>
        <begin position="258"/>
        <end position="270"/>
    </location>
</feature>
<dbReference type="Proteomes" id="UP000596742">
    <property type="component" value="Unassembled WGS sequence"/>
</dbReference>